<sequence>MIVNRRHVLDRSEAGDVDRLLAAVAERVGGEPLRWYVSAADAREIVIDSTEYAGELPVVPARRPLPPTGADVVVSLIPTGIGCEIGGYAGDAGPATALLAAAADVLVTNPNAVNASNFIATDERVLYTEGSCIDAFVRGEVNLYRPRANRVGLIVEKASPEAVEHVINVVNTVRAVHGVDIVDVLVTEEPIGSYCERTEAGAYVGAVERPDVLLASARKLLDRGATAIAVTTNVQDLPSEDYASHFAGKHPNPVGGAEAVISHLIVKALGVPAAHAPMMNVKGLPLDLGVVDARGAGEFVSISGLACVLIGLRNAPQILPERTASRLAAGFGVEDVVAVVAPAGALGGVPVLEAARRGIPVIAVRDNATILDVGVQALGLADVIEVGGYPEAAGVILALRKGIALDTVVRPMTSFGREARYDHAAG</sequence>
<comment type="caution">
    <text evidence="1">The sequence shown here is derived from an EMBL/GenBank/DDBJ whole genome shotgun (WGS) entry which is preliminary data.</text>
</comment>
<dbReference type="EMBL" id="JAAFYZ010000023">
    <property type="protein sequence ID" value="MBS2547167.1"/>
    <property type="molecule type" value="Genomic_DNA"/>
</dbReference>
<name>A0ABS5KM87_9ACTN</name>
<keyword evidence="2" id="KW-1185">Reference proteome</keyword>
<evidence type="ECO:0000313" key="2">
    <source>
        <dbReference type="Proteomes" id="UP000730482"/>
    </source>
</evidence>
<dbReference type="RefSeq" id="WP_212008768.1">
    <property type="nucleotide sequence ID" value="NZ_JAAFYZ010000023.1"/>
</dbReference>
<dbReference type="PANTHER" id="PTHR36891:SF1">
    <property type="entry name" value="OS01G0127400 PROTEIN"/>
    <property type="match status" value="1"/>
</dbReference>
<organism evidence="1 2">
    <name type="scientific">Catenulispora pinistramenti</name>
    <dbReference type="NCBI Taxonomy" id="2705254"/>
    <lineage>
        <taxon>Bacteria</taxon>
        <taxon>Bacillati</taxon>
        <taxon>Actinomycetota</taxon>
        <taxon>Actinomycetes</taxon>
        <taxon>Catenulisporales</taxon>
        <taxon>Catenulisporaceae</taxon>
        <taxon>Catenulispora</taxon>
    </lineage>
</organism>
<evidence type="ECO:0000313" key="1">
    <source>
        <dbReference type="EMBL" id="MBS2547167.1"/>
    </source>
</evidence>
<dbReference type="Pfam" id="PF11805">
    <property type="entry name" value="DUF3326"/>
    <property type="match status" value="1"/>
</dbReference>
<dbReference type="PANTHER" id="PTHR36891">
    <property type="entry name" value="OS01G0127400 PROTEIN"/>
    <property type="match status" value="1"/>
</dbReference>
<gene>
    <name evidence="1" type="ORF">KGQ19_09810</name>
</gene>
<accession>A0ABS5KM87</accession>
<protein>
    <submittedName>
        <fullName evidence="1">DUF3326 domain-containing protein</fullName>
    </submittedName>
</protein>
<proteinExistence type="predicted"/>
<dbReference type="Proteomes" id="UP000730482">
    <property type="component" value="Unassembled WGS sequence"/>
</dbReference>
<reference evidence="1 2" key="1">
    <citation type="submission" date="2020-02" db="EMBL/GenBank/DDBJ databases">
        <title>Acidophilic actinobacteria isolated from forest soil.</title>
        <authorList>
            <person name="Golinska P."/>
        </authorList>
    </citation>
    <scope>NUCLEOTIDE SEQUENCE [LARGE SCALE GENOMIC DNA]</scope>
    <source>
        <strain evidence="1 2">NL8</strain>
    </source>
</reference>
<dbReference type="InterPro" id="IPR021763">
    <property type="entry name" value="DUF3326"/>
</dbReference>